<accession>A0A1Y2B639</accession>
<dbReference type="GO" id="GO:0071949">
    <property type="term" value="F:FAD binding"/>
    <property type="evidence" value="ECO:0007669"/>
    <property type="project" value="InterPro"/>
</dbReference>
<keyword evidence="3" id="KW-0285">Flavoprotein</keyword>
<evidence type="ECO:0000313" key="9">
    <source>
        <dbReference type="Proteomes" id="UP000193986"/>
    </source>
</evidence>
<dbReference type="GO" id="GO:0005737">
    <property type="term" value="C:cytoplasm"/>
    <property type="evidence" value="ECO:0007669"/>
    <property type="project" value="TreeGrafter"/>
</dbReference>
<dbReference type="SUPFAM" id="SSF54373">
    <property type="entry name" value="FAD-linked reductases, C-terminal domain"/>
    <property type="match status" value="1"/>
</dbReference>
<dbReference type="EMBL" id="MCFC01000021">
    <property type="protein sequence ID" value="ORY30194.1"/>
    <property type="molecule type" value="Genomic_DNA"/>
</dbReference>
<reference evidence="8 9" key="1">
    <citation type="submission" date="2016-07" db="EMBL/GenBank/DDBJ databases">
        <title>Pervasive Adenine N6-methylation of Active Genes in Fungi.</title>
        <authorList>
            <consortium name="DOE Joint Genome Institute"/>
            <person name="Mondo S.J."/>
            <person name="Dannebaum R.O."/>
            <person name="Kuo R.C."/>
            <person name="Labutti K."/>
            <person name="Haridas S."/>
            <person name="Kuo A."/>
            <person name="Salamov A."/>
            <person name="Ahrendt S.R."/>
            <person name="Lipzen A."/>
            <person name="Sullivan W."/>
            <person name="Andreopoulos W.B."/>
            <person name="Clum A."/>
            <person name="Lindquist E."/>
            <person name="Daum C."/>
            <person name="Ramamoorthy G.K."/>
            <person name="Gryganskyi A."/>
            <person name="Culley D."/>
            <person name="Magnuson J.K."/>
            <person name="James T.Y."/>
            <person name="O'Malley M.A."/>
            <person name="Stajich J.E."/>
            <person name="Spatafora J.W."/>
            <person name="Visel A."/>
            <person name="Grigoriev I.V."/>
        </authorList>
    </citation>
    <scope>NUCLEOTIDE SEQUENCE [LARGE SCALE GENOMIC DNA]</scope>
    <source>
        <strain evidence="8 9">68-887.2</strain>
    </source>
</reference>
<dbReference type="Proteomes" id="UP000193986">
    <property type="component" value="Unassembled WGS sequence"/>
</dbReference>
<comment type="similarity">
    <text evidence="2">Belongs to the DAMOX/DASOX family.</text>
</comment>
<evidence type="ECO:0000313" key="8">
    <source>
        <dbReference type="EMBL" id="ORY30194.1"/>
    </source>
</evidence>
<organism evidence="8 9">
    <name type="scientific">Naematelia encephala</name>
    <dbReference type="NCBI Taxonomy" id="71784"/>
    <lineage>
        <taxon>Eukaryota</taxon>
        <taxon>Fungi</taxon>
        <taxon>Dikarya</taxon>
        <taxon>Basidiomycota</taxon>
        <taxon>Agaricomycotina</taxon>
        <taxon>Tremellomycetes</taxon>
        <taxon>Tremellales</taxon>
        <taxon>Naemateliaceae</taxon>
        <taxon>Naematelia</taxon>
    </lineage>
</organism>
<feature type="binding site" evidence="6">
    <location>
        <position position="167"/>
    </location>
    <ligand>
        <name>FAD</name>
        <dbReference type="ChEBI" id="CHEBI:57692"/>
    </ligand>
</feature>
<dbReference type="PIRSF" id="PIRSF000189">
    <property type="entry name" value="D-aa_oxidase"/>
    <property type="match status" value="1"/>
</dbReference>
<dbReference type="PANTHER" id="PTHR11530:SF11">
    <property type="entry name" value="D-ASPARTATE OXIDASE"/>
    <property type="match status" value="1"/>
</dbReference>
<proteinExistence type="inferred from homology"/>
<comment type="cofactor">
    <cofactor evidence="1 6">
        <name>FAD</name>
        <dbReference type="ChEBI" id="CHEBI:57692"/>
    </cofactor>
</comment>
<dbReference type="PANTHER" id="PTHR11530">
    <property type="entry name" value="D-AMINO ACID OXIDASE"/>
    <property type="match status" value="1"/>
</dbReference>
<dbReference type="STRING" id="71784.A0A1Y2B639"/>
<evidence type="ECO:0000259" key="7">
    <source>
        <dbReference type="Pfam" id="PF01266"/>
    </source>
</evidence>
<evidence type="ECO:0000256" key="3">
    <source>
        <dbReference type="ARBA" id="ARBA00022630"/>
    </source>
</evidence>
<dbReference type="Pfam" id="PF01266">
    <property type="entry name" value="DAO"/>
    <property type="match status" value="1"/>
</dbReference>
<protein>
    <recommendedName>
        <fullName evidence="7">FAD dependent oxidoreductase domain-containing protein</fullName>
    </recommendedName>
</protein>
<keyword evidence="9" id="KW-1185">Reference proteome</keyword>
<dbReference type="InterPro" id="IPR006076">
    <property type="entry name" value="FAD-dep_OxRdtase"/>
</dbReference>
<sequence length="357" mass="39649">MPISTSNKPRVTVLGSGVVGLTAALELAKTYDVTIVARNMPGDPPSLGWASPWAGAMWFGVDGSTPAQKKMQRASFDKFWKMAETMPESSAKRIDVFDFQNKTDISGESGLWYNFMPNFRYLEASELRLGAGSGMFYTSCVITPDTYLPWLQAQCVEAGVRFIRQEVTSLRQAAQFVPCEVIVNASGNGAKFLVDVNDETCHMVRGQVMLVKCAAPAIHISHGKHWSEYTYVLPRGDGTAIIGGIKEFDDVEPAPKEWLRKSIHERCRKLLPEYIPEKFEDLEIVRDQVGFRPEREDSVRVERELLPSGQKAVHAYGAFFIVFSCARWLIGEGLTGGGYVYSWGMAAEVARLVDASL</sequence>
<gene>
    <name evidence="8" type="ORF">BCR39DRAFT_153271</name>
</gene>
<dbReference type="OrthoDB" id="2015447at2759"/>
<comment type="caution">
    <text evidence="8">The sequence shown here is derived from an EMBL/GenBank/DDBJ whole genome shotgun (WGS) entry which is preliminary data.</text>
</comment>
<evidence type="ECO:0000256" key="6">
    <source>
        <dbReference type="PIRSR" id="PIRSR000189-1"/>
    </source>
</evidence>
<evidence type="ECO:0000256" key="2">
    <source>
        <dbReference type="ARBA" id="ARBA00006730"/>
    </source>
</evidence>
<dbReference type="GO" id="GO:0003884">
    <property type="term" value="F:D-amino-acid oxidase activity"/>
    <property type="evidence" value="ECO:0007669"/>
    <property type="project" value="InterPro"/>
</dbReference>
<keyword evidence="5" id="KW-0560">Oxidoreductase</keyword>
<keyword evidence="4 6" id="KW-0274">FAD</keyword>
<dbReference type="GO" id="GO:0019478">
    <property type="term" value="P:D-amino acid catabolic process"/>
    <property type="evidence" value="ECO:0007669"/>
    <property type="project" value="TreeGrafter"/>
</dbReference>
<dbReference type="Gene3D" id="3.40.50.720">
    <property type="entry name" value="NAD(P)-binding Rossmann-like Domain"/>
    <property type="match status" value="1"/>
</dbReference>
<dbReference type="SUPFAM" id="SSF51971">
    <property type="entry name" value="Nucleotide-binding domain"/>
    <property type="match status" value="1"/>
</dbReference>
<dbReference type="AlphaFoldDB" id="A0A1Y2B639"/>
<name>A0A1Y2B639_9TREE</name>
<feature type="domain" description="FAD dependent oxidoreductase" evidence="7">
    <location>
        <begin position="10"/>
        <end position="352"/>
    </location>
</feature>
<dbReference type="InterPro" id="IPR023209">
    <property type="entry name" value="DAO"/>
</dbReference>
<feature type="binding site" evidence="6">
    <location>
        <position position="292"/>
    </location>
    <ligand>
        <name>D-dopa</name>
        <dbReference type="ChEBI" id="CHEBI:149689"/>
    </ligand>
</feature>
<dbReference type="Gene3D" id="3.30.9.10">
    <property type="entry name" value="D-Amino Acid Oxidase, subunit A, domain 2"/>
    <property type="match status" value="1"/>
</dbReference>
<dbReference type="InParanoid" id="A0A1Y2B639"/>
<evidence type="ECO:0000256" key="5">
    <source>
        <dbReference type="ARBA" id="ARBA00023002"/>
    </source>
</evidence>
<feature type="binding site" evidence="6">
    <location>
        <position position="336"/>
    </location>
    <ligand>
        <name>D-dopa</name>
        <dbReference type="ChEBI" id="CHEBI:149689"/>
    </ligand>
</feature>
<evidence type="ECO:0000256" key="4">
    <source>
        <dbReference type="ARBA" id="ARBA00022827"/>
    </source>
</evidence>
<evidence type="ECO:0000256" key="1">
    <source>
        <dbReference type="ARBA" id="ARBA00001974"/>
    </source>
</evidence>